<evidence type="ECO:0000313" key="3">
    <source>
        <dbReference type="Proteomes" id="UP000308037"/>
    </source>
</evidence>
<keyword evidence="1" id="KW-1133">Transmembrane helix</keyword>
<feature type="transmembrane region" description="Helical" evidence="1">
    <location>
        <begin position="6"/>
        <end position="25"/>
    </location>
</feature>
<reference evidence="2 3" key="1">
    <citation type="submission" date="2019-04" db="EMBL/GenBank/DDBJ databases">
        <title>Natronomonas sp. F20-122 a newhaloarchaeon isolated from a saline saltern of Isla Bacuta, Huelva, Spain.</title>
        <authorList>
            <person name="Duran-Viseras A."/>
            <person name="Sanchez-Porro C."/>
            <person name="Ventosa A."/>
        </authorList>
    </citation>
    <scope>NUCLEOTIDE SEQUENCE [LARGE SCALE GENOMIC DNA]</scope>
    <source>
        <strain evidence="2 3">F20-122</strain>
    </source>
</reference>
<accession>A0A4U5J7S6</accession>
<comment type="caution">
    <text evidence="2">The sequence shown here is derived from an EMBL/GenBank/DDBJ whole genome shotgun (WGS) entry which is preliminary data.</text>
</comment>
<proteinExistence type="predicted"/>
<dbReference type="OrthoDB" id="331023at2157"/>
<dbReference type="Proteomes" id="UP000308037">
    <property type="component" value="Unassembled WGS sequence"/>
</dbReference>
<protein>
    <submittedName>
        <fullName evidence="2">Uncharacterized protein</fullName>
    </submittedName>
</protein>
<dbReference type="AlphaFoldDB" id="A0A4U5J7S6"/>
<keyword evidence="1" id="KW-0812">Transmembrane</keyword>
<name>A0A4U5J7S6_9EURY</name>
<keyword evidence="3" id="KW-1185">Reference proteome</keyword>
<evidence type="ECO:0000256" key="1">
    <source>
        <dbReference type="SAM" id="Phobius"/>
    </source>
</evidence>
<organism evidence="2 3">
    <name type="scientific">Natronomonas salsuginis</name>
    <dbReference type="NCBI Taxonomy" id="2217661"/>
    <lineage>
        <taxon>Archaea</taxon>
        <taxon>Methanobacteriati</taxon>
        <taxon>Methanobacteriota</taxon>
        <taxon>Stenosarchaea group</taxon>
        <taxon>Halobacteria</taxon>
        <taxon>Halobacteriales</taxon>
        <taxon>Natronomonadaceae</taxon>
        <taxon>Natronomonas</taxon>
    </lineage>
</organism>
<keyword evidence="1" id="KW-0472">Membrane</keyword>
<evidence type="ECO:0000313" key="2">
    <source>
        <dbReference type="EMBL" id="TKR25120.1"/>
    </source>
</evidence>
<dbReference type="RefSeq" id="WP_137277134.1">
    <property type="nucleotide sequence ID" value="NZ_QKNX01000005.1"/>
</dbReference>
<gene>
    <name evidence="2" type="ORF">DM868_12270</name>
</gene>
<sequence length="99" mass="10513">MTALLLSLLSALVAGGLAFLCYILLYGDIVLVIQRPFFFRIGVGALCAAVLGVSAVAVDWVPTHLVHAIFAGSIAAAVQAVHNGLHPDTEAWFYSLFRT</sequence>
<feature type="transmembrane region" description="Helical" evidence="1">
    <location>
        <begin position="37"/>
        <end position="58"/>
    </location>
</feature>
<dbReference type="EMBL" id="QKNX01000005">
    <property type="protein sequence ID" value="TKR25120.1"/>
    <property type="molecule type" value="Genomic_DNA"/>
</dbReference>